<dbReference type="SUPFAM" id="SSF56235">
    <property type="entry name" value="N-terminal nucleophile aminohydrolases (Ntn hydrolases)"/>
    <property type="match status" value="1"/>
</dbReference>
<gene>
    <name evidence="2" type="ORF">D3273_17590</name>
</gene>
<dbReference type="InterPro" id="IPR029055">
    <property type="entry name" value="Ntn_hydrolases_N"/>
</dbReference>
<dbReference type="NCBIfam" id="NF040521">
    <property type="entry name" value="C45_proenzyme"/>
    <property type="match status" value="1"/>
</dbReference>
<organism evidence="2 3">
    <name type="scientific">Lichenibacterium minor</name>
    <dbReference type="NCBI Taxonomy" id="2316528"/>
    <lineage>
        <taxon>Bacteria</taxon>
        <taxon>Pseudomonadati</taxon>
        <taxon>Pseudomonadota</taxon>
        <taxon>Alphaproteobacteria</taxon>
        <taxon>Hyphomicrobiales</taxon>
        <taxon>Lichenihabitantaceae</taxon>
        <taxon>Lichenibacterium</taxon>
    </lineage>
</organism>
<feature type="domain" description="Peptidase C45 hydrolase" evidence="1">
    <location>
        <begin position="95"/>
        <end position="296"/>
    </location>
</feature>
<comment type="caution">
    <text evidence="2">The sequence shown here is derived from an EMBL/GenBank/DDBJ whole genome shotgun (WGS) entry which is preliminary data.</text>
</comment>
<evidence type="ECO:0000259" key="1">
    <source>
        <dbReference type="Pfam" id="PF03417"/>
    </source>
</evidence>
<reference evidence="2 3" key="1">
    <citation type="submission" date="2018-12" db="EMBL/GenBank/DDBJ databases">
        <authorList>
            <person name="Grouzdev D.S."/>
            <person name="Krutkina M.S."/>
        </authorList>
    </citation>
    <scope>NUCLEOTIDE SEQUENCE [LARGE SCALE GENOMIC DNA]</scope>
    <source>
        <strain evidence="2 3">RmlP026</strain>
    </source>
</reference>
<evidence type="ECO:0000313" key="3">
    <source>
        <dbReference type="Proteomes" id="UP000290759"/>
    </source>
</evidence>
<dbReference type="RefSeq" id="WP_129228199.1">
    <property type="nucleotide sequence ID" value="NZ_QYBB01000022.1"/>
</dbReference>
<evidence type="ECO:0000313" key="2">
    <source>
        <dbReference type="EMBL" id="RYC30660.1"/>
    </source>
</evidence>
<protein>
    <submittedName>
        <fullName evidence="2">Peptidase C45</fullName>
    </submittedName>
</protein>
<dbReference type="Proteomes" id="UP000290759">
    <property type="component" value="Unassembled WGS sequence"/>
</dbReference>
<reference evidence="2 3" key="2">
    <citation type="submission" date="2019-02" db="EMBL/GenBank/DDBJ databases">
        <title>'Lichenibacterium ramalinii' gen. nov. sp. nov., 'Lichenibacterium minor' gen. nov. sp. nov.</title>
        <authorList>
            <person name="Pankratov T."/>
        </authorList>
    </citation>
    <scope>NUCLEOTIDE SEQUENCE [LARGE SCALE GENOMIC DNA]</scope>
    <source>
        <strain evidence="2 3">RmlP026</strain>
    </source>
</reference>
<keyword evidence="3" id="KW-1185">Reference proteome</keyword>
<sequence>MQKTFIARREERPGDAWLAEFAAGRAEAERWYRDHGRGPPPSAAVCRAALGRHMPELLPHYDRACSMLGDDEGAHRIVSHWRPPAAPHGCTHALWLGAGGPAMVRSYDYPLDLVSPGIVSSAWMGREVIAKAQRPWGGVTDGLNADGLAVSVALGGRVAVGEGFAIILMARYVLETCRTVDEAAAALARIPVAASHNVVLLDRSGDHATVYLGPDRAPAVVRDLACANQQERRGSASSEARLAAARHALDEPGMTLPRLVERFLQPPLHSRRAAFPTVYTAVYRPAEGRVDYVWPGKVWSQAFGAFAPGAYVHDYGELTP</sequence>
<dbReference type="EMBL" id="QYBB01000022">
    <property type="protein sequence ID" value="RYC30660.1"/>
    <property type="molecule type" value="Genomic_DNA"/>
</dbReference>
<accession>A0A4Q2U391</accession>
<dbReference type="InterPro" id="IPR005079">
    <property type="entry name" value="Peptidase_C45_hydrolase"/>
</dbReference>
<dbReference type="OrthoDB" id="8617387at2"/>
<dbReference type="InterPro" id="IPR047794">
    <property type="entry name" value="C45_proenzyme-like"/>
</dbReference>
<proteinExistence type="predicted"/>
<dbReference type="AlphaFoldDB" id="A0A4Q2U391"/>
<name>A0A4Q2U391_9HYPH</name>
<dbReference type="Gene3D" id="3.60.60.10">
    <property type="entry name" value="Penicillin V Acylase, Chain A"/>
    <property type="match status" value="1"/>
</dbReference>
<dbReference type="Pfam" id="PF03417">
    <property type="entry name" value="AAT"/>
    <property type="match status" value="1"/>
</dbReference>